<comment type="caution">
    <text evidence="1">The sequence shown here is derived from an EMBL/GenBank/DDBJ whole genome shotgun (WGS) entry which is preliminary data.</text>
</comment>
<organism evidence="1 2">
    <name type="scientific">Companilactobacillus farciminis</name>
    <dbReference type="NCBI Taxonomy" id="1612"/>
    <lineage>
        <taxon>Bacteria</taxon>
        <taxon>Bacillati</taxon>
        <taxon>Bacillota</taxon>
        <taxon>Bacilli</taxon>
        <taxon>Lactobacillales</taxon>
        <taxon>Lactobacillaceae</taxon>
        <taxon>Companilactobacillus</taxon>
    </lineage>
</organism>
<dbReference type="AlphaFoldDB" id="A0A921L9T7"/>
<reference evidence="1" key="1">
    <citation type="journal article" date="2021" name="PeerJ">
        <title>Extensive microbial diversity within the chicken gut microbiome revealed by metagenomics and culture.</title>
        <authorList>
            <person name="Gilroy R."/>
            <person name="Ravi A."/>
            <person name="Getino M."/>
            <person name="Pursley I."/>
            <person name="Horton D.L."/>
            <person name="Alikhan N.F."/>
            <person name="Baker D."/>
            <person name="Gharbi K."/>
            <person name="Hall N."/>
            <person name="Watson M."/>
            <person name="Adriaenssens E.M."/>
            <person name="Foster-Nyarko E."/>
            <person name="Jarju S."/>
            <person name="Secka A."/>
            <person name="Antonio M."/>
            <person name="Oren A."/>
            <person name="Chaudhuri R.R."/>
            <person name="La Ragione R."/>
            <person name="Hildebrand F."/>
            <person name="Pallen M.J."/>
        </authorList>
    </citation>
    <scope>NUCLEOTIDE SEQUENCE</scope>
    <source>
        <strain evidence="1">7886</strain>
    </source>
</reference>
<protein>
    <submittedName>
        <fullName evidence="1">Uncharacterized protein</fullName>
    </submittedName>
</protein>
<dbReference type="Proteomes" id="UP000747013">
    <property type="component" value="Unassembled WGS sequence"/>
</dbReference>
<sequence>MNLSKQLNTLIDLAMKYRSRQLIFRFISTEHNRHKYISAALDMEKQKKFILTAMGMNH</sequence>
<evidence type="ECO:0000313" key="2">
    <source>
        <dbReference type="Proteomes" id="UP000747013"/>
    </source>
</evidence>
<name>A0A921L9T7_9LACO</name>
<gene>
    <name evidence="1" type="ORF">K8V88_04885</name>
</gene>
<proteinExistence type="predicted"/>
<dbReference type="EMBL" id="DYWC01000106">
    <property type="protein sequence ID" value="HJF86757.1"/>
    <property type="molecule type" value="Genomic_DNA"/>
</dbReference>
<accession>A0A921L9T7</accession>
<reference evidence="1" key="2">
    <citation type="submission" date="2021-09" db="EMBL/GenBank/DDBJ databases">
        <authorList>
            <person name="Gilroy R."/>
        </authorList>
    </citation>
    <scope>NUCLEOTIDE SEQUENCE</scope>
    <source>
        <strain evidence="1">7886</strain>
    </source>
</reference>
<evidence type="ECO:0000313" key="1">
    <source>
        <dbReference type="EMBL" id="HJF86757.1"/>
    </source>
</evidence>